<dbReference type="InterPro" id="IPR050351">
    <property type="entry name" value="BphY/WalK/GraS-like"/>
</dbReference>
<dbReference type="Pfam" id="PF11808">
    <property type="entry name" value="PhoR"/>
    <property type="match status" value="1"/>
</dbReference>
<dbReference type="GO" id="GO:0005886">
    <property type="term" value="C:plasma membrane"/>
    <property type="evidence" value="ECO:0007669"/>
    <property type="project" value="UniProtKB-SubCell"/>
</dbReference>
<dbReference type="NCBIfam" id="TIGR02966">
    <property type="entry name" value="phoR_proteo"/>
    <property type="match status" value="1"/>
</dbReference>
<organism evidence="16 17">
    <name type="scientific">Nitrococcus mobilis Nb-231</name>
    <dbReference type="NCBI Taxonomy" id="314278"/>
    <lineage>
        <taxon>Bacteria</taxon>
        <taxon>Pseudomonadati</taxon>
        <taxon>Pseudomonadota</taxon>
        <taxon>Gammaproteobacteria</taxon>
        <taxon>Chromatiales</taxon>
        <taxon>Ectothiorhodospiraceae</taxon>
        <taxon>Nitrococcus</taxon>
    </lineage>
</organism>
<dbReference type="Gene3D" id="3.30.450.20">
    <property type="entry name" value="PAS domain"/>
    <property type="match status" value="1"/>
</dbReference>
<dbReference type="STRING" id="314278.NB231_00750"/>
<evidence type="ECO:0000256" key="8">
    <source>
        <dbReference type="ARBA" id="ARBA00022692"/>
    </source>
</evidence>
<keyword evidence="9" id="KW-0547">Nucleotide-binding</keyword>
<dbReference type="Gene3D" id="3.30.565.10">
    <property type="entry name" value="Histidine kinase-like ATPase, C-terminal domain"/>
    <property type="match status" value="1"/>
</dbReference>
<dbReference type="PANTHER" id="PTHR45453:SF1">
    <property type="entry name" value="PHOSPHATE REGULON SENSOR PROTEIN PHOR"/>
    <property type="match status" value="1"/>
</dbReference>
<dbReference type="SMART" id="SM00387">
    <property type="entry name" value="HATPase_c"/>
    <property type="match status" value="1"/>
</dbReference>
<keyword evidence="12" id="KW-1133">Transmembrane helix</keyword>
<protein>
    <recommendedName>
        <fullName evidence="3">histidine kinase</fullName>
        <ecNumber evidence="3">2.7.13.3</ecNumber>
    </recommendedName>
</protein>
<name>A4BSW1_9GAMM</name>
<dbReference type="CDD" id="cd00082">
    <property type="entry name" value="HisKA"/>
    <property type="match status" value="1"/>
</dbReference>
<dbReference type="eggNOG" id="COG5002">
    <property type="taxonomic scope" value="Bacteria"/>
</dbReference>
<dbReference type="Pfam" id="PF02518">
    <property type="entry name" value="HATPase_c"/>
    <property type="match status" value="1"/>
</dbReference>
<keyword evidence="17" id="KW-1185">Reference proteome</keyword>
<dbReference type="InterPro" id="IPR021766">
    <property type="entry name" value="PhoR_N"/>
</dbReference>
<accession>A4BSW1</accession>
<keyword evidence="13" id="KW-0902">Two-component regulatory system</keyword>
<keyword evidence="8" id="KW-0812">Transmembrane</keyword>
<dbReference type="InterPro" id="IPR005467">
    <property type="entry name" value="His_kinase_dom"/>
</dbReference>
<evidence type="ECO:0000256" key="1">
    <source>
        <dbReference type="ARBA" id="ARBA00000085"/>
    </source>
</evidence>
<proteinExistence type="predicted"/>
<dbReference type="EMBL" id="AAOF01000011">
    <property type="protein sequence ID" value="EAR21205.1"/>
    <property type="molecule type" value="Genomic_DNA"/>
</dbReference>
<evidence type="ECO:0000256" key="2">
    <source>
        <dbReference type="ARBA" id="ARBA00004236"/>
    </source>
</evidence>
<keyword evidence="5" id="KW-1003">Cell membrane</keyword>
<dbReference type="GO" id="GO:0000155">
    <property type="term" value="F:phosphorelay sensor kinase activity"/>
    <property type="evidence" value="ECO:0007669"/>
    <property type="project" value="InterPro"/>
</dbReference>
<evidence type="ECO:0000256" key="3">
    <source>
        <dbReference type="ARBA" id="ARBA00012438"/>
    </source>
</evidence>
<evidence type="ECO:0000256" key="10">
    <source>
        <dbReference type="ARBA" id="ARBA00022777"/>
    </source>
</evidence>
<dbReference type="InterPro" id="IPR003594">
    <property type="entry name" value="HATPase_dom"/>
</dbReference>
<evidence type="ECO:0000256" key="9">
    <source>
        <dbReference type="ARBA" id="ARBA00022741"/>
    </source>
</evidence>
<dbReference type="PROSITE" id="PS50109">
    <property type="entry name" value="HIS_KIN"/>
    <property type="match status" value="1"/>
</dbReference>
<gene>
    <name evidence="16" type="ORF">NB231_00750</name>
</gene>
<keyword evidence="14" id="KW-0472">Membrane</keyword>
<dbReference type="GO" id="GO:0005524">
    <property type="term" value="F:ATP binding"/>
    <property type="evidence" value="ECO:0007669"/>
    <property type="project" value="UniProtKB-KW"/>
</dbReference>
<dbReference type="SUPFAM" id="SSF47384">
    <property type="entry name" value="Homodimeric domain of signal transducing histidine kinase"/>
    <property type="match status" value="1"/>
</dbReference>
<dbReference type="FunFam" id="3.30.565.10:FF:000006">
    <property type="entry name" value="Sensor histidine kinase WalK"/>
    <property type="match status" value="1"/>
</dbReference>
<evidence type="ECO:0000256" key="11">
    <source>
        <dbReference type="ARBA" id="ARBA00022840"/>
    </source>
</evidence>
<dbReference type="InterPro" id="IPR004358">
    <property type="entry name" value="Sig_transdc_His_kin-like_C"/>
</dbReference>
<dbReference type="SUPFAM" id="SSF55874">
    <property type="entry name" value="ATPase domain of HSP90 chaperone/DNA topoisomerase II/histidine kinase"/>
    <property type="match status" value="1"/>
</dbReference>
<dbReference type="NCBIfam" id="NF008235">
    <property type="entry name" value="PRK11006.1"/>
    <property type="match status" value="1"/>
</dbReference>
<keyword evidence="4" id="KW-0813">Transport</keyword>
<evidence type="ECO:0000259" key="15">
    <source>
        <dbReference type="PROSITE" id="PS50109"/>
    </source>
</evidence>
<reference evidence="16 17" key="1">
    <citation type="submission" date="2006-02" db="EMBL/GenBank/DDBJ databases">
        <authorList>
            <person name="Waterbury J."/>
            <person name="Ferriera S."/>
            <person name="Johnson J."/>
            <person name="Kravitz S."/>
            <person name="Halpern A."/>
            <person name="Remington K."/>
            <person name="Beeson K."/>
            <person name="Tran B."/>
            <person name="Rogers Y.-H."/>
            <person name="Friedman R."/>
            <person name="Venter J.C."/>
        </authorList>
    </citation>
    <scope>NUCLEOTIDE SEQUENCE [LARGE SCALE GENOMIC DNA]</scope>
    <source>
        <strain evidence="16 17">Nb-231</strain>
    </source>
</reference>
<keyword evidence="10" id="KW-0418">Kinase</keyword>
<dbReference type="EC" id="2.7.13.3" evidence="3"/>
<dbReference type="InterPro" id="IPR014310">
    <property type="entry name" value="Sig_transdc_His_kinase_PhoR"/>
</dbReference>
<dbReference type="InterPro" id="IPR003661">
    <property type="entry name" value="HisK_dim/P_dom"/>
</dbReference>
<keyword evidence="7" id="KW-0808">Transferase</keyword>
<dbReference type="FunFam" id="1.10.287.130:FF:000001">
    <property type="entry name" value="Two-component sensor histidine kinase"/>
    <property type="match status" value="1"/>
</dbReference>
<dbReference type="InterPro" id="IPR035965">
    <property type="entry name" value="PAS-like_dom_sf"/>
</dbReference>
<dbReference type="PANTHER" id="PTHR45453">
    <property type="entry name" value="PHOSPHATE REGULON SENSOR PROTEIN PHOR"/>
    <property type="match status" value="1"/>
</dbReference>
<evidence type="ECO:0000313" key="16">
    <source>
        <dbReference type="EMBL" id="EAR21205.1"/>
    </source>
</evidence>
<dbReference type="SMART" id="SM00388">
    <property type="entry name" value="HisKA"/>
    <property type="match status" value="1"/>
</dbReference>
<evidence type="ECO:0000313" key="17">
    <source>
        <dbReference type="Proteomes" id="UP000003374"/>
    </source>
</evidence>
<comment type="subcellular location">
    <subcellularLocation>
        <location evidence="2">Cell membrane</location>
    </subcellularLocation>
</comment>
<dbReference type="GO" id="GO:0016036">
    <property type="term" value="P:cellular response to phosphate starvation"/>
    <property type="evidence" value="ECO:0007669"/>
    <property type="project" value="TreeGrafter"/>
</dbReference>
<evidence type="ECO:0000256" key="12">
    <source>
        <dbReference type="ARBA" id="ARBA00022989"/>
    </source>
</evidence>
<dbReference type="GO" id="GO:0004721">
    <property type="term" value="F:phosphoprotein phosphatase activity"/>
    <property type="evidence" value="ECO:0007669"/>
    <property type="project" value="InterPro"/>
</dbReference>
<sequence length="433" mass="49156">MRLALLLLIAALIGLASGYVTLALLLALVLFLGVQIRSLVRFERWLRQGRQLRPPRSEGLWATLFEHFYRLQRRHRERRQRLAELLRRFKESANAMPDATVVLRGMGEMQWWNAMAERYLGLEWPRDQGQRIANLFRHPFFSEFLAHGDWYGSVKVPSPLDEHLILEIRIVPYGQERKLLVARDVTRLHRLEVMRRDFVANITHELRTPLTVIQGVAETLSEQEEAGSEDFQRSLELIQEQSQRMSRLVDDLLLLSRLETGERKSAAVPVDVAAMLEALAVEASALSGGRHRIELDIDRDLKLHGDQTELRSAFSNLVVNAVKYTPADGRIVIRWFVDDDAVHMQVVDTGFGIPPHHLPRLTERFYRVDSGHNDATAGTGLGLTIVKHVLSRHDARLEIRSQLNKGSTFDCLFPVKLSARGLAASASPGTSSP</sequence>
<evidence type="ECO:0000256" key="6">
    <source>
        <dbReference type="ARBA" id="ARBA00022553"/>
    </source>
</evidence>
<dbReference type="InterPro" id="IPR036097">
    <property type="entry name" value="HisK_dim/P_sf"/>
</dbReference>
<comment type="caution">
    <text evidence="16">The sequence shown here is derived from an EMBL/GenBank/DDBJ whole genome shotgun (WGS) entry which is preliminary data.</text>
</comment>
<dbReference type="PRINTS" id="PR00344">
    <property type="entry name" value="BCTRLSENSOR"/>
</dbReference>
<evidence type="ECO:0000256" key="7">
    <source>
        <dbReference type="ARBA" id="ARBA00022679"/>
    </source>
</evidence>
<comment type="catalytic activity">
    <reaction evidence="1">
        <text>ATP + protein L-histidine = ADP + protein N-phospho-L-histidine.</text>
        <dbReference type="EC" id="2.7.13.3"/>
    </reaction>
</comment>
<keyword evidence="6" id="KW-0597">Phosphoprotein</keyword>
<keyword evidence="11" id="KW-0067">ATP-binding</keyword>
<dbReference type="InterPro" id="IPR036890">
    <property type="entry name" value="HATPase_C_sf"/>
</dbReference>
<evidence type="ECO:0000256" key="14">
    <source>
        <dbReference type="ARBA" id="ARBA00023136"/>
    </source>
</evidence>
<dbReference type="Gene3D" id="1.10.287.130">
    <property type="match status" value="1"/>
</dbReference>
<evidence type="ECO:0000256" key="5">
    <source>
        <dbReference type="ARBA" id="ARBA00022475"/>
    </source>
</evidence>
<dbReference type="Proteomes" id="UP000003374">
    <property type="component" value="Unassembled WGS sequence"/>
</dbReference>
<feature type="domain" description="Histidine kinase" evidence="15">
    <location>
        <begin position="201"/>
        <end position="417"/>
    </location>
</feature>
<dbReference type="SUPFAM" id="SSF55785">
    <property type="entry name" value="PYP-like sensor domain (PAS domain)"/>
    <property type="match status" value="1"/>
</dbReference>
<evidence type="ECO:0000256" key="4">
    <source>
        <dbReference type="ARBA" id="ARBA00022448"/>
    </source>
</evidence>
<dbReference type="AlphaFoldDB" id="A4BSW1"/>
<evidence type="ECO:0000256" key="13">
    <source>
        <dbReference type="ARBA" id="ARBA00023012"/>
    </source>
</evidence>
<dbReference type="HOGENOM" id="CLU_000445_89_2_6"/>
<dbReference type="Pfam" id="PF00512">
    <property type="entry name" value="HisKA"/>
    <property type="match status" value="1"/>
</dbReference>